<keyword evidence="2" id="KW-1185">Reference proteome</keyword>
<protein>
    <submittedName>
        <fullName evidence="1">Uncharacterized protein</fullName>
    </submittedName>
</protein>
<dbReference type="EMBL" id="BPVZ01000048">
    <property type="protein sequence ID" value="GKV17518.1"/>
    <property type="molecule type" value="Genomic_DNA"/>
</dbReference>
<reference evidence="1 2" key="1">
    <citation type="journal article" date="2021" name="Commun. Biol.">
        <title>The genome of Shorea leprosula (Dipterocarpaceae) highlights the ecological relevance of drought in aseasonal tropical rainforests.</title>
        <authorList>
            <person name="Ng K.K.S."/>
            <person name="Kobayashi M.J."/>
            <person name="Fawcett J.A."/>
            <person name="Hatakeyama M."/>
            <person name="Paape T."/>
            <person name="Ng C.H."/>
            <person name="Ang C.C."/>
            <person name="Tnah L.H."/>
            <person name="Lee C.T."/>
            <person name="Nishiyama T."/>
            <person name="Sese J."/>
            <person name="O'Brien M.J."/>
            <person name="Copetti D."/>
            <person name="Mohd Noor M.I."/>
            <person name="Ong R.C."/>
            <person name="Putra M."/>
            <person name="Sireger I.Z."/>
            <person name="Indrioko S."/>
            <person name="Kosugi Y."/>
            <person name="Izuno A."/>
            <person name="Isagi Y."/>
            <person name="Lee S.L."/>
            <person name="Shimizu K.K."/>
        </authorList>
    </citation>
    <scope>NUCLEOTIDE SEQUENCE [LARGE SCALE GENOMIC DNA]</scope>
    <source>
        <strain evidence="1">214</strain>
    </source>
</reference>
<proteinExistence type="predicted"/>
<dbReference type="Proteomes" id="UP001054252">
    <property type="component" value="Unassembled WGS sequence"/>
</dbReference>
<dbReference type="AlphaFoldDB" id="A0AAV5JYB5"/>
<gene>
    <name evidence="1" type="ORF">SLEP1_g28016</name>
</gene>
<sequence>MGFVSGFCCMCKLEEAEHTQDGQEKKGWSELEWGGEGNFGLVTAFLEVWPGRTRTTVDITVLHFDVRQIIRLTVLCASVTLVKELRKSWTWINISINYTHEMKCLYFNVENTTGWKEEEQLAWNLNDETGEKGCPR</sequence>
<evidence type="ECO:0000313" key="1">
    <source>
        <dbReference type="EMBL" id="GKV17518.1"/>
    </source>
</evidence>
<evidence type="ECO:0000313" key="2">
    <source>
        <dbReference type="Proteomes" id="UP001054252"/>
    </source>
</evidence>
<name>A0AAV5JYB5_9ROSI</name>
<comment type="caution">
    <text evidence="1">The sequence shown here is derived from an EMBL/GenBank/DDBJ whole genome shotgun (WGS) entry which is preliminary data.</text>
</comment>
<accession>A0AAV5JYB5</accession>
<organism evidence="1 2">
    <name type="scientific">Rubroshorea leprosula</name>
    <dbReference type="NCBI Taxonomy" id="152421"/>
    <lineage>
        <taxon>Eukaryota</taxon>
        <taxon>Viridiplantae</taxon>
        <taxon>Streptophyta</taxon>
        <taxon>Embryophyta</taxon>
        <taxon>Tracheophyta</taxon>
        <taxon>Spermatophyta</taxon>
        <taxon>Magnoliopsida</taxon>
        <taxon>eudicotyledons</taxon>
        <taxon>Gunneridae</taxon>
        <taxon>Pentapetalae</taxon>
        <taxon>rosids</taxon>
        <taxon>malvids</taxon>
        <taxon>Malvales</taxon>
        <taxon>Dipterocarpaceae</taxon>
        <taxon>Rubroshorea</taxon>
    </lineage>
</organism>